<organism evidence="2 3">
    <name type="scientific">Leishmania utingensis</name>
    <dbReference type="NCBI Taxonomy" id="653362"/>
    <lineage>
        <taxon>Eukaryota</taxon>
        <taxon>Discoba</taxon>
        <taxon>Euglenozoa</taxon>
        <taxon>Kinetoplastea</taxon>
        <taxon>Metakinetoplastina</taxon>
        <taxon>Trypanosomatida</taxon>
        <taxon>Trypanosomatidae</taxon>
        <taxon>Leishmaniinae</taxon>
        <taxon>Leishmania</taxon>
    </lineage>
</organism>
<reference evidence="2 3" key="1">
    <citation type="submission" date="2024-02" db="EMBL/GenBank/DDBJ databases">
        <title>FIRST GENOME SEQUENCES OF Leishmania (Viannia) shawi, Leishmania (Viannia) lindenbergi AND Leishmania (Viannia) utingensis.</title>
        <authorList>
            <person name="Resadore F."/>
            <person name="Custodio M.G.F."/>
            <person name="Boite M.C."/>
            <person name="Cupolillo E."/>
            <person name="Ferreira G.E.M."/>
        </authorList>
    </citation>
    <scope>NUCLEOTIDE SEQUENCE [LARGE SCALE GENOMIC DNA]</scope>
    <source>
        <strain evidence="2 3">ITUB/BR/1977/M4964</strain>
    </source>
</reference>
<name>A0AAW3A8T7_9TRYP</name>
<protein>
    <submittedName>
        <fullName evidence="2">Uncharacterized protein</fullName>
    </submittedName>
</protein>
<feature type="region of interest" description="Disordered" evidence="1">
    <location>
        <begin position="1"/>
        <end position="83"/>
    </location>
</feature>
<accession>A0AAW3A8T7</accession>
<dbReference type="Proteomes" id="UP001482455">
    <property type="component" value="Unassembled WGS sequence"/>
</dbReference>
<feature type="compositionally biased region" description="Polar residues" evidence="1">
    <location>
        <begin position="19"/>
        <end position="28"/>
    </location>
</feature>
<evidence type="ECO:0000313" key="2">
    <source>
        <dbReference type="EMBL" id="KAL0499858.1"/>
    </source>
</evidence>
<comment type="caution">
    <text evidence="2">The sequence shown here is derived from an EMBL/GenBank/DDBJ whole genome shotgun (WGS) entry which is preliminary data.</text>
</comment>
<evidence type="ECO:0000313" key="3">
    <source>
        <dbReference type="Proteomes" id="UP001482455"/>
    </source>
</evidence>
<proteinExistence type="predicted"/>
<dbReference type="AlphaFoldDB" id="A0AAW3A8T7"/>
<dbReference type="EMBL" id="JBAMZL010000032">
    <property type="protein sequence ID" value="KAL0499858.1"/>
    <property type="molecule type" value="Genomic_DNA"/>
</dbReference>
<feature type="compositionally biased region" description="Polar residues" evidence="1">
    <location>
        <begin position="1"/>
        <end position="10"/>
    </location>
</feature>
<gene>
    <name evidence="2" type="ORF">Q4I30_005985</name>
</gene>
<feature type="compositionally biased region" description="Polar residues" evidence="1">
    <location>
        <begin position="72"/>
        <end position="81"/>
    </location>
</feature>
<evidence type="ECO:0000256" key="1">
    <source>
        <dbReference type="SAM" id="MobiDB-lite"/>
    </source>
</evidence>
<sequence>MSTHVAQQLATALPDNGEISASASTPTHSEVGKERRTPLEATVEVESGAAAEKMPKRASISEGKATEVPTALQCTGTTSATPDAARLPYVSLSSAPGAAATENFFLPSTTEDPP</sequence>
<keyword evidence="3" id="KW-1185">Reference proteome</keyword>